<proteinExistence type="predicted"/>
<accession>A0ABD6BK70</accession>
<keyword evidence="1" id="KW-1133">Transmembrane helix</keyword>
<dbReference type="EMBL" id="JBHUDI010000011">
    <property type="protein sequence ID" value="MFD1565488.1"/>
    <property type="molecule type" value="Genomic_DNA"/>
</dbReference>
<organism evidence="2 3">
    <name type="scientific">Haloarchaeobius amylolyticus</name>
    <dbReference type="NCBI Taxonomy" id="1198296"/>
    <lineage>
        <taxon>Archaea</taxon>
        <taxon>Methanobacteriati</taxon>
        <taxon>Methanobacteriota</taxon>
        <taxon>Stenosarchaea group</taxon>
        <taxon>Halobacteria</taxon>
        <taxon>Halobacteriales</taxon>
        <taxon>Halorubellaceae</taxon>
        <taxon>Haloarchaeobius</taxon>
    </lineage>
</organism>
<dbReference type="InterPro" id="IPR010001">
    <property type="entry name" value="BofA"/>
</dbReference>
<dbReference type="Proteomes" id="UP001597076">
    <property type="component" value="Unassembled WGS sequence"/>
</dbReference>
<dbReference type="AlphaFoldDB" id="A0ABD6BK70"/>
<name>A0ABD6BK70_9EURY</name>
<evidence type="ECO:0000313" key="2">
    <source>
        <dbReference type="EMBL" id="MFD1565488.1"/>
    </source>
</evidence>
<keyword evidence="1" id="KW-0812">Transmembrane</keyword>
<evidence type="ECO:0000313" key="3">
    <source>
        <dbReference type="Proteomes" id="UP001597076"/>
    </source>
</evidence>
<feature type="transmembrane region" description="Helical" evidence="1">
    <location>
        <begin position="58"/>
        <end position="83"/>
    </location>
</feature>
<keyword evidence="3" id="KW-1185">Reference proteome</keyword>
<keyword evidence="1" id="KW-0472">Membrane</keyword>
<evidence type="ECO:0000256" key="1">
    <source>
        <dbReference type="SAM" id="Phobius"/>
    </source>
</evidence>
<gene>
    <name evidence="2" type="ORF">ACFR99_18285</name>
</gene>
<reference evidence="2 3" key="1">
    <citation type="journal article" date="2019" name="Int. J. Syst. Evol. Microbiol.">
        <title>The Global Catalogue of Microorganisms (GCM) 10K type strain sequencing project: providing services to taxonomists for standard genome sequencing and annotation.</title>
        <authorList>
            <consortium name="The Broad Institute Genomics Platform"/>
            <consortium name="The Broad Institute Genome Sequencing Center for Infectious Disease"/>
            <person name="Wu L."/>
            <person name="Ma J."/>
        </authorList>
    </citation>
    <scope>NUCLEOTIDE SEQUENCE [LARGE SCALE GENOMIC DNA]</scope>
    <source>
        <strain evidence="2 3">CGMCC 1.12230</strain>
    </source>
</reference>
<dbReference type="Pfam" id="PF07441">
    <property type="entry name" value="BofA"/>
    <property type="match status" value="1"/>
</dbReference>
<sequence>MTGLELLLLILVLLLVLAAAQLVAVARPFIINTVGGLVVLYLAQVVFGVTVAVSPLTIVIVAIGGVPGSVLVLALSLFGIAFVP</sequence>
<comment type="caution">
    <text evidence="2">The sequence shown here is derived from an EMBL/GenBank/DDBJ whole genome shotgun (WGS) entry which is preliminary data.</text>
</comment>
<protein>
    <submittedName>
        <fullName evidence="2">Pro-sigmaK processing inhibitor BofA family protein</fullName>
    </submittedName>
</protein>
<feature type="transmembrane region" description="Helical" evidence="1">
    <location>
        <begin position="30"/>
        <end position="51"/>
    </location>
</feature>
<dbReference type="RefSeq" id="WP_390290520.1">
    <property type="nucleotide sequence ID" value="NZ_JBHUDI010000011.1"/>
</dbReference>